<evidence type="ECO:0000313" key="2">
    <source>
        <dbReference type="EMBL" id="CAK7945035.1"/>
    </source>
</evidence>
<dbReference type="AlphaFoldDB" id="A0AAV1VEC8"/>
<feature type="region of interest" description="Disordered" evidence="1">
    <location>
        <begin position="1"/>
        <end position="20"/>
    </location>
</feature>
<protein>
    <submittedName>
        <fullName evidence="2">Uncharacterized protein</fullName>
    </submittedName>
</protein>
<feature type="compositionally biased region" description="Basic residues" evidence="1">
    <location>
        <begin position="1"/>
        <end position="15"/>
    </location>
</feature>
<proteinExistence type="predicted"/>
<comment type="caution">
    <text evidence="2">The sequence shown here is derived from an EMBL/GenBank/DDBJ whole genome shotgun (WGS) entry which is preliminary data.</text>
</comment>
<evidence type="ECO:0000256" key="1">
    <source>
        <dbReference type="SAM" id="MobiDB-lite"/>
    </source>
</evidence>
<dbReference type="Proteomes" id="UP001162060">
    <property type="component" value="Unassembled WGS sequence"/>
</dbReference>
<sequence>MPAKFTRHSHRARIGRKSDETVPLARPRQVLIAQLDRDPRRAANMFVLV</sequence>
<name>A0AAV1VEC8_9STRA</name>
<dbReference type="EMBL" id="CAKLBY020000312">
    <property type="protein sequence ID" value="CAK7945035.1"/>
    <property type="molecule type" value="Genomic_DNA"/>
</dbReference>
<organism evidence="2 3">
    <name type="scientific">Peronospora matthiolae</name>
    <dbReference type="NCBI Taxonomy" id="2874970"/>
    <lineage>
        <taxon>Eukaryota</taxon>
        <taxon>Sar</taxon>
        <taxon>Stramenopiles</taxon>
        <taxon>Oomycota</taxon>
        <taxon>Peronosporomycetes</taxon>
        <taxon>Peronosporales</taxon>
        <taxon>Peronosporaceae</taxon>
        <taxon>Peronospora</taxon>
    </lineage>
</organism>
<accession>A0AAV1VEC8</accession>
<evidence type="ECO:0000313" key="3">
    <source>
        <dbReference type="Proteomes" id="UP001162060"/>
    </source>
</evidence>
<reference evidence="2" key="1">
    <citation type="submission" date="2024-01" db="EMBL/GenBank/DDBJ databases">
        <authorList>
            <person name="Webb A."/>
        </authorList>
    </citation>
    <scope>NUCLEOTIDE SEQUENCE</scope>
    <source>
        <strain evidence="2">Pm1</strain>
    </source>
</reference>
<gene>
    <name evidence="2" type="ORF">PM001_LOCUS30185</name>
</gene>